<evidence type="ECO:0000259" key="1">
    <source>
        <dbReference type="PROSITE" id="PS51352"/>
    </source>
</evidence>
<dbReference type="InterPro" id="IPR036249">
    <property type="entry name" value="Thioredoxin-like_sf"/>
</dbReference>
<keyword evidence="3" id="KW-1185">Reference proteome</keyword>
<evidence type="ECO:0000313" key="3">
    <source>
        <dbReference type="Proteomes" id="UP000197717"/>
    </source>
</evidence>
<reference evidence="2 3" key="1">
    <citation type="submission" date="2017-06" db="EMBL/GenBank/DDBJ databases">
        <title>Complete genome sequence of Idiomarina piscisalsi strain 10PY1A isolated from soil of Soudi Arabia.</title>
        <authorList>
            <person name="Kim M.-C."/>
            <person name="Jung B.K."/>
            <person name="Budiyanto F."/>
            <person name="Nzila A."/>
            <person name="Shin J.-H."/>
        </authorList>
    </citation>
    <scope>NUCLEOTIDE SEQUENCE [LARGE SCALE GENOMIC DNA]</scope>
    <source>
        <strain evidence="2 3">10PY1A</strain>
    </source>
</reference>
<keyword evidence="2" id="KW-0560">Oxidoreductase</keyword>
<dbReference type="EMBL" id="CP022133">
    <property type="protein sequence ID" value="ASG65126.1"/>
    <property type="molecule type" value="Genomic_DNA"/>
</dbReference>
<feature type="domain" description="Thioredoxin" evidence="1">
    <location>
        <begin position="8"/>
        <end position="164"/>
    </location>
</feature>
<dbReference type="GO" id="GO:0004601">
    <property type="term" value="F:peroxidase activity"/>
    <property type="evidence" value="ECO:0007669"/>
    <property type="project" value="UniProtKB-KW"/>
</dbReference>
<dbReference type="Proteomes" id="UP000197717">
    <property type="component" value="Chromosome"/>
</dbReference>
<evidence type="ECO:0000313" key="2">
    <source>
        <dbReference type="EMBL" id="ASG65126.1"/>
    </source>
</evidence>
<keyword evidence="2" id="KW-0575">Peroxidase</keyword>
<dbReference type="RefSeq" id="WP_088767561.1">
    <property type="nucleotide sequence ID" value="NZ_CP022133.1"/>
</dbReference>
<dbReference type="SUPFAM" id="SSF52833">
    <property type="entry name" value="Thioredoxin-like"/>
    <property type="match status" value="1"/>
</dbReference>
<organism evidence="2 3">
    <name type="scientific">Idiomarina piscisalsi</name>
    <dbReference type="NCBI Taxonomy" id="1096243"/>
    <lineage>
        <taxon>Bacteria</taxon>
        <taxon>Pseudomonadati</taxon>
        <taxon>Pseudomonadota</taxon>
        <taxon>Gammaproteobacteria</taxon>
        <taxon>Alteromonadales</taxon>
        <taxon>Idiomarinaceae</taxon>
        <taxon>Idiomarina</taxon>
    </lineage>
</organism>
<dbReference type="InterPro" id="IPR013766">
    <property type="entry name" value="Thioredoxin_domain"/>
</dbReference>
<dbReference type="Pfam" id="PF00578">
    <property type="entry name" value="AhpC-TSA"/>
    <property type="match status" value="1"/>
</dbReference>
<accession>A0ABM6LRF3</accession>
<protein>
    <submittedName>
        <fullName evidence="2">Thioredoxin peroxidase</fullName>
    </submittedName>
</protein>
<dbReference type="Gene3D" id="3.40.30.10">
    <property type="entry name" value="Glutaredoxin"/>
    <property type="match status" value="1"/>
</dbReference>
<name>A0ABM6LRF3_9GAMM</name>
<proteinExistence type="predicted"/>
<gene>
    <name evidence="2" type="ORF">CEW91_02710</name>
</gene>
<dbReference type="PROSITE" id="PS51352">
    <property type="entry name" value="THIOREDOXIN_2"/>
    <property type="match status" value="1"/>
</dbReference>
<sequence length="182" mass="20161">MSFYTQKIHPGAAFPSLKLATLSGDTVDIGKPAAEYDWRLVVVYRGEHCPMCTKYLNELPCFIDKLNDIGVDVIAVSGDSKAQLEMHMESLDINFPVAYGLSIEQMKALGTYISDPRSPEETDHAFSEPALFVINGDNQVQVVDISNNPFVRPELATLVKGLAWIKDPSNSYPIRGMHNEAE</sequence>
<dbReference type="InterPro" id="IPR000866">
    <property type="entry name" value="AhpC/TSA"/>
</dbReference>